<dbReference type="PANTHER" id="PTHR31183">
    <property type="entry name" value="TRICHOPLEIN KERATIN FILAMENT-BINDING PROTEIN FAMILY MEMBER"/>
    <property type="match status" value="1"/>
</dbReference>
<dbReference type="InterPro" id="IPR043597">
    <property type="entry name" value="TPH_dom"/>
</dbReference>
<evidence type="ECO:0000256" key="6">
    <source>
        <dbReference type="ARBA" id="ARBA00023212"/>
    </source>
</evidence>
<dbReference type="GO" id="GO:0005813">
    <property type="term" value="C:centrosome"/>
    <property type="evidence" value="ECO:0007669"/>
    <property type="project" value="UniProtKB-SubCell"/>
</dbReference>
<comment type="similarity">
    <text evidence="2">Belongs to the TCHP family.</text>
</comment>
<protein>
    <recommendedName>
        <fullName evidence="3">Trichoplein keratin filament-binding protein</fullName>
    </recommendedName>
</protein>
<keyword evidence="6" id="KW-0206">Cytoskeleton</keyword>
<reference evidence="10 11" key="1">
    <citation type="submission" date="2024-04" db="EMBL/GenBank/DDBJ databases">
        <authorList>
            <consortium name="Genoscope - CEA"/>
            <person name="William W."/>
        </authorList>
    </citation>
    <scope>NUCLEOTIDE SEQUENCE [LARGE SCALE GENOMIC DNA]</scope>
</reference>
<evidence type="ECO:0000256" key="1">
    <source>
        <dbReference type="ARBA" id="ARBA00004300"/>
    </source>
</evidence>
<evidence type="ECO:0000256" key="3">
    <source>
        <dbReference type="ARBA" id="ARBA00017328"/>
    </source>
</evidence>
<evidence type="ECO:0000256" key="4">
    <source>
        <dbReference type="ARBA" id="ARBA00022490"/>
    </source>
</evidence>
<feature type="coiled-coil region" evidence="7">
    <location>
        <begin position="164"/>
        <end position="267"/>
    </location>
</feature>
<name>A0AAV2H8R6_LYMST</name>
<evidence type="ECO:0000256" key="7">
    <source>
        <dbReference type="SAM" id="Coils"/>
    </source>
</evidence>
<feature type="compositionally biased region" description="Basic and acidic residues" evidence="8">
    <location>
        <begin position="479"/>
        <end position="490"/>
    </location>
</feature>
<evidence type="ECO:0000256" key="8">
    <source>
        <dbReference type="SAM" id="MobiDB-lite"/>
    </source>
</evidence>
<feature type="coiled-coil region" evidence="7">
    <location>
        <begin position="291"/>
        <end position="325"/>
    </location>
</feature>
<comment type="caution">
    <text evidence="10">The sequence shown here is derived from an EMBL/GenBank/DDBJ whole genome shotgun (WGS) entry which is preliminary data.</text>
</comment>
<accession>A0AAV2H8R6</accession>
<dbReference type="GO" id="GO:0045095">
    <property type="term" value="C:keratin filament"/>
    <property type="evidence" value="ECO:0007669"/>
    <property type="project" value="TreeGrafter"/>
</dbReference>
<keyword evidence="11" id="KW-1185">Reference proteome</keyword>
<gene>
    <name evidence="10" type="ORF">GSLYS_00002701001</name>
</gene>
<evidence type="ECO:0000259" key="9">
    <source>
        <dbReference type="Pfam" id="PF13868"/>
    </source>
</evidence>
<keyword evidence="5 7" id="KW-0175">Coiled coil</keyword>
<evidence type="ECO:0000313" key="11">
    <source>
        <dbReference type="Proteomes" id="UP001497497"/>
    </source>
</evidence>
<keyword evidence="4" id="KW-0963">Cytoplasm</keyword>
<dbReference type="AlphaFoldDB" id="A0AAV2H8R6"/>
<proteinExistence type="inferred from homology"/>
<dbReference type="InterPro" id="IPR043596">
    <property type="entry name" value="CFAP53/TCHP"/>
</dbReference>
<feature type="region of interest" description="Disordered" evidence="8">
    <location>
        <begin position="479"/>
        <end position="498"/>
    </location>
</feature>
<evidence type="ECO:0000256" key="5">
    <source>
        <dbReference type="ARBA" id="ARBA00023054"/>
    </source>
</evidence>
<dbReference type="GO" id="GO:0006915">
    <property type="term" value="P:apoptotic process"/>
    <property type="evidence" value="ECO:0007669"/>
    <property type="project" value="TreeGrafter"/>
</dbReference>
<dbReference type="Pfam" id="PF13868">
    <property type="entry name" value="TPH"/>
    <property type="match status" value="1"/>
</dbReference>
<organism evidence="10 11">
    <name type="scientific">Lymnaea stagnalis</name>
    <name type="common">Great pond snail</name>
    <name type="synonym">Helix stagnalis</name>
    <dbReference type="NCBI Taxonomy" id="6523"/>
    <lineage>
        <taxon>Eukaryota</taxon>
        <taxon>Metazoa</taxon>
        <taxon>Spiralia</taxon>
        <taxon>Lophotrochozoa</taxon>
        <taxon>Mollusca</taxon>
        <taxon>Gastropoda</taxon>
        <taxon>Heterobranchia</taxon>
        <taxon>Euthyneura</taxon>
        <taxon>Panpulmonata</taxon>
        <taxon>Hygrophila</taxon>
        <taxon>Lymnaeoidea</taxon>
        <taxon>Lymnaeidae</taxon>
        <taxon>Lymnaea</taxon>
    </lineage>
</organism>
<dbReference type="Proteomes" id="UP001497497">
    <property type="component" value="Unassembled WGS sequence"/>
</dbReference>
<feature type="domain" description="Trichohyalin-plectin-homology" evidence="9">
    <location>
        <begin position="144"/>
        <end position="481"/>
    </location>
</feature>
<evidence type="ECO:0000313" key="10">
    <source>
        <dbReference type="EMBL" id="CAL1528531.1"/>
    </source>
</evidence>
<sequence>MALPTMSGYWSSRKNMYEHAIVRHRNHEDNLRSQWTETANYFKSSDLWAAKQNAWSSNQGFQDSMDAYKESKSQDLKSMKLKQRKDRLALLLSEDTKNYAAELKGLSKPNFERLEEMRAKTEGLKSAREEKRQKLAEDKLYQHWRENNPDLRKAESNLLQEHVVGEWGDQIEEKEERLESARQEKIAFEKQMEKERLDAIKLERQKEEKRLKEERSMKDMLRQQMLEFKAREEEVSRFLGQQEDLLRQKWELEKIEDQQRKREEERKKQDLGRALLRQHKAQMMHKSKVIQEELEQDRKLLQSLIEKENEQISMQSARREKAKADAHWMKQVIEDQLRLEKAREAELDMLYQDEAARMWQKRAAEWERERQARQKLMAEVLESRQEQITLKLAELQQQQEESLQRREELVKEMEIAQQMTRRDEEEQKLNKLATKGELEEQIRARQLKERQEELNLQLELDEEREEEKGYEELLKQETERMRLKGFTPRDHGRRQAWM</sequence>
<comment type="subcellular location">
    <subcellularLocation>
        <location evidence="1">Cytoplasm</location>
        <location evidence="1">Cytoskeleton</location>
        <location evidence="1">Microtubule organizing center</location>
        <location evidence="1">Centrosome</location>
    </subcellularLocation>
</comment>
<dbReference type="EMBL" id="CAXITT010000034">
    <property type="protein sequence ID" value="CAL1528531.1"/>
    <property type="molecule type" value="Genomic_DNA"/>
</dbReference>
<dbReference type="PANTHER" id="PTHR31183:SF2">
    <property type="entry name" value="TRICHOPLEIN KERATIN FILAMENT-BINDING PROTEIN"/>
    <property type="match status" value="1"/>
</dbReference>
<evidence type="ECO:0000256" key="2">
    <source>
        <dbReference type="ARBA" id="ARBA00010777"/>
    </source>
</evidence>